<gene>
    <name evidence="10" type="ORF">C2E21_3935</name>
</gene>
<dbReference type="Pfam" id="PF06241">
    <property type="entry name" value="Castor_Poll_mid"/>
    <property type="match status" value="1"/>
</dbReference>
<reference evidence="10 11" key="1">
    <citation type="journal article" date="2018" name="Plant J.">
        <title>Genome sequences of Chlorella sorokiniana UTEX 1602 and Micractinium conductrix SAG 241.80: implications to maltose excretion by a green alga.</title>
        <authorList>
            <person name="Arriola M.B."/>
            <person name="Velmurugan N."/>
            <person name="Zhang Y."/>
            <person name="Plunkett M.H."/>
            <person name="Hondzo H."/>
            <person name="Barney B.M."/>
        </authorList>
    </citation>
    <scope>NUCLEOTIDE SEQUENCE [LARGE SCALE GENOMIC DNA]</scope>
    <source>
        <strain evidence="11">UTEX 1602</strain>
    </source>
</reference>
<feature type="signal peptide" evidence="8">
    <location>
        <begin position="1"/>
        <end position="19"/>
    </location>
</feature>
<evidence type="ECO:0000313" key="10">
    <source>
        <dbReference type="EMBL" id="PRW57459.1"/>
    </source>
</evidence>
<evidence type="ECO:0000313" key="11">
    <source>
        <dbReference type="Proteomes" id="UP000239899"/>
    </source>
</evidence>
<dbReference type="PANTHER" id="PTHR31563">
    <property type="entry name" value="ION CHANNEL POLLUX-RELATED"/>
    <property type="match status" value="1"/>
</dbReference>
<keyword evidence="4 7" id="KW-1133">Transmembrane helix</keyword>
<dbReference type="InterPro" id="IPR044849">
    <property type="entry name" value="CASTOR/POLLUX/SYM8-like"/>
</dbReference>
<keyword evidence="3 7" id="KW-0812">Transmembrane</keyword>
<dbReference type="OrthoDB" id="414047at2759"/>
<protein>
    <submittedName>
        <fullName evidence="10">Potassium transporter</fullName>
    </submittedName>
</protein>
<accession>A0A2P6TTS4</accession>
<proteinExistence type="predicted"/>
<keyword evidence="11" id="KW-1185">Reference proteome</keyword>
<evidence type="ECO:0000256" key="3">
    <source>
        <dbReference type="ARBA" id="ARBA00022692"/>
    </source>
</evidence>
<evidence type="ECO:0000256" key="2">
    <source>
        <dbReference type="ARBA" id="ARBA00022448"/>
    </source>
</evidence>
<evidence type="ECO:0000256" key="1">
    <source>
        <dbReference type="ARBA" id="ARBA00004127"/>
    </source>
</evidence>
<dbReference type="GO" id="GO:0012505">
    <property type="term" value="C:endomembrane system"/>
    <property type="evidence" value="ECO:0007669"/>
    <property type="project" value="UniProtKB-SubCell"/>
</dbReference>
<dbReference type="EMBL" id="LHPG02000007">
    <property type="protein sequence ID" value="PRW57459.1"/>
    <property type="molecule type" value="Genomic_DNA"/>
</dbReference>
<sequence length="1266" mass="132939">MASGRRLLALLAALERGLSAPTTSAAQAERLVDTAYNAFDLAQHHACVAEASPDVLIRQVVALARSMVALDAALTSANPRGIRLWAAFASLAVNAAVSMEPAVRGSPASQQVVAEVLLGCCLPALEAECVASRSGGGGFFRGSLERSGEDTTHAALLAFHSDEAAVAQQALLDTLPSLLQQDTGPFHGQLLAHLADTPGAAQAALRAAASIVSALPERPPAAEAAAEAAAELWQLQCTSSCALHYFAAGGRLAALGMADTPQTLAAMLAALVPQFVAGHTCMQLAWGGSRGVLHTVPLASHGVPLAERVSARRMQALCITTWAAIRLVAGTPGGQQALLSFEGLAALIGILSEMGDTVGFEVAGLLHSVVHQLIATYAPRPVAEKLPVLESLYRMLMGLMVHAVRQPWVAASLASSGVLAQFVALGKSEDLMHMLFELDSWATKASGALASLKRLARSALSDLAGSGGQETAGEVAAQLQAALAALDAATSAMEHAEAAFHQAMADKWQDADGSSIPSRMLGMVSSQHIGDDTLRCAADVGAALRRYQQLPAQQTAAQVQLALASAVRGCSNLACANLEGSRARELEEGKPNQLCSACKPERAVDVAAFKLAGMAQRILSANILVKIVALVLVCAPVIWSLGCVYSMVTGAPLGLSMYRIYTVLVRTPGARVTEESSFMATLLMNFAFVLHVFAFAAVIGVMSEEIKSKLSALRHGNIPLALSGHVLVCNWNRQAPLLLRQMASGGHGDSRTLGRDIVVLADVPKRDLDEEMQRTLHGSRLHWVTRRGAPHSAKDLETVAAAHAKTVILLHPDDDDAAEVHKTATLVSLQSCRSHPSTTLRPQRVVLQNPEAPPGSASAAQQASHALVQRSFRLVEVNGQRNMAHLIAQSAVQPGVGTALGKICQCAPGAPDFRVVDLDAWKVLDSSQGGRAQQQITYQEARRKLANAVVCGYLSHADKRTHLNPPDSQVLSRGDKLIVLSHKAVPDPAPGGSTAAGLDVEALRQRLEAAQPPPSTPKSIVVAGWTGPTADLVNGLCDFAAPGTEITIVAPERPLDFLGEGAHWEIAGRTLRFVEGDVLDRSAYEKAAVSKAHAVILGSLQSPDAKAADARMLTSLLMVQDIVNSGGTLASRAPHIVACVQYPDTARTAEHILAELAKTRCTAELLQPGELVSGMLLQVAHEPLLAATLSELIDSAKGNELNLRRPERYGLNGGPHTFAEVGELARLRGETCIGFIAADGEVHLVPNSASVSEFPKAARLVVLSES</sequence>
<dbReference type="InterPro" id="IPR010420">
    <property type="entry name" value="CASTOR/POLLUX/SYM8_dom"/>
</dbReference>
<feature type="transmembrane region" description="Helical" evidence="7">
    <location>
        <begin position="623"/>
        <end position="648"/>
    </location>
</feature>
<evidence type="ECO:0000256" key="4">
    <source>
        <dbReference type="ARBA" id="ARBA00022989"/>
    </source>
</evidence>
<dbReference type="GO" id="GO:0006811">
    <property type="term" value="P:monoatomic ion transport"/>
    <property type="evidence" value="ECO:0007669"/>
    <property type="project" value="UniProtKB-KW"/>
</dbReference>
<comment type="caution">
    <text evidence="10">The sequence shown here is derived from an EMBL/GenBank/DDBJ whole genome shotgun (WGS) entry which is preliminary data.</text>
</comment>
<name>A0A2P6TTS4_CHLSO</name>
<keyword evidence="5" id="KW-0406">Ion transport</keyword>
<feature type="chain" id="PRO_5015198859" evidence="8">
    <location>
        <begin position="20"/>
        <end position="1266"/>
    </location>
</feature>
<keyword evidence="2" id="KW-0813">Transport</keyword>
<evidence type="ECO:0000256" key="7">
    <source>
        <dbReference type="SAM" id="Phobius"/>
    </source>
</evidence>
<evidence type="ECO:0000259" key="9">
    <source>
        <dbReference type="Pfam" id="PF06241"/>
    </source>
</evidence>
<dbReference type="Proteomes" id="UP000239899">
    <property type="component" value="Unassembled WGS sequence"/>
</dbReference>
<keyword evidence="6 7" id="KW-0472">Membrane</keyword>
<evidence type="ECO:0000256" key="6">
    <source>
        <dbReference type="ARBA" id="ARBA00023136"/>
    </source>
</evidence>
<comment type="subcellular location">
    <subcellularLocation>
        <location evidence="1">Endomembrane system</location>
        <topology evidence="1">Multi-pass membrane protein</topology>
    </subcellularLocation>
</comment>
<dbReference type="Gene3D" id="3.40.50.720">
    <property type="entry name" value="NAD(P)-binding Rossmann-like Domain"/>
    <property type="match status" value="2"/>
</dbReference>
<organism evidence="10 11">
    <name type="scientific">Chlorella sorokiniana</name>
    <name type="common">Freshwater green alga</name>
    <dbReference type="NCBI Taxonomy" id="3076"/>
    <lineage>
        <taxon>Eukaryota</taxon>
        <taxon>Viridiplantae</taxon>
        <taxon>Chlorophyta</taxon>
        <taxon>core chlorophytes</taxon>
        <taxon>Trebouxiophyceae</taxon>
        <taxon>Chlorellales</taxon>
        <taxon>Chlorellaceae</taxon>
        <taxon>Chlorella clade</taxon>
        <taxon>Chlorella</taxon>
    </lineage>
</organism>
<keyword evidence="8" id="KW-0732">Signal</keyword>
<evidence type="ECO:0000256" key="8">
    <source>
        <dbReference type="SAM" id="SignalP"/>
    </source>
</evidence>
<evidence type="ECO:0000256" key="5">
    <source>
        <dbReference type="ARBA" id="ARBA00023065"/>
    </source>
</evidence>
<dbReference type="AlphaFoldDB" id="A0A2P6TTS4"/>
<feature type="domain" description="CASTOR/POLLUX/SYM8 ion channel conserved" evidence="9">
    <location>
        <begin position="935"/>
        <end position="982"/>
    </location>
</feature>
<feature type="transmembrane region" description="Helical" evidence="7">
    <location>
        <begin position="678"/>
        <end position="701"/>
    </location>
</feature>
<dbReference type="PANTHER" id="PTHR31563:SF10">
    <property type="entry name" value="ION CHANNEL POLLUX-RELATED"/>
    <property type="match status" value="1"/>
</dbReference>